<gene>
    <name evidence="2" type="ORF">BK138_25375</name>
</gene>
<proteinExistence type="predicted"/>
<keyword evidence="3" id="KW-1185">Reference proteome</keyword>
<reference evidence="2 3" key="1">
    <citation type="submission" date="2016-11" db="EMBL/GenBank/DDBJ databases">
        <title>Paenibacillus species isolates.</title>
        <authorList>
            <person name="Beno S.M."/>
        </authorList>
    </citation>
    <scope>NUCLEOTIDE SEQUENCE [LARGE SCALE GENOMIC DNA]</scope>
    <source>
        <strain evidence="2 3">FSL R5-0378</strain>
    </source>
</reference>
<accession>A0A1R1EIF7</accession>
<evidence type="ECO:0000313" key="2">
    <source>
        <dbReference type="EMBL" id="OMF51595.1"/>
    </source>
</evidence>
<feature type="region of interest" description="Disordered" evidence="1">
    <location>
        <begin position="1"/>
        <end position="24"/>
    </location>
</feature>
<protein>
    <submittedName>
        <fullName evidence="2">Uncharacterized protein</fullName>
    </submittedName>
</protein>
<sequence length="90" mass="10561">MDPKKSNLFIPRKPHTPSRKSTERADGLMRLKRVLQALSVKCMRDRLEMMTDLFFKCAEKKLLKSFARFALPFQIKNGPCHQQEPLFKPI</sequence>
<evidence type="ECO:0000256" key="1">
    <source>
        <dbReference type="SAM" id="MobiDB-lite"/>
    </source>
</evidence>
<comment type="caution">
    <text evidence="2">The sequence shown here is derived from an EMBL/GenBank/DDBJ whole genome shotgun (WGS) entry which is preliminary data.</text>
</comment>
<dbReference type="AlphaFoldDB" id="A0A1R1EIF7"/>
<evidence type="ECO:0000313" key="3">
    <source>
        <dbReference type="Proteomes" id="UP000187172"/>
    </source>
</evidence>
<dbReference type="RefSeq" id="WP_076173595.1">
    <property type="nucleotide sequence ID" value="NZ_MRTP01000009.1"/>
</dbReference>
<organism evidence="2 3">
    <name type="scientific">Paenibacillus rhizosphaerae</name>
    <dbReference type="NCBI Taxonomy" id="297318"/>
    <lineage>
        <taxon>Bacteria</taxon>
        <taxon>Bacillati</taxon>
        <taxon>Bacillota</taxon>
        <taxon>Bacilli</taxon>
        <taxon>Bacillales</taxon>
        <taxon>Paenibacillaceae</taxon>
        <taxon>Paenibacillus</taxon>
    </lineage>
</organism>
<name>A0A1R1EIF7_9BACL</name>
<dbReference type="EMBL" id="MRTP01000009">
    <property type="protein sequence ID" value="OMF51595.1"/>
    <property type="molecule type" value="Genomic_DNA"/>
</dbReference>
<dbReference type="Proteomes" id="UP000187172">
    <property type="component" value="Unassembled WGS sequence"/>
</dbReference>